<sequence>METPLSTRRITRSQTQAVASRKIEDSEKELTKSRQRNMKQQQDRSALIDITNDSPIVGLAMGNYETPSSAMSKKRIISSSNRGKPESTPGSGEALLRGQVKNLLQKVEEEAELSKLSVENRPFVLLPKGLIVNNSPMGLTAPTPANTPQVLTLSAQTNQLVSPAESLIEEKLVISQKEEEVSEMDTSMMVTRSLLLDFSEKSEISYSSECSSAVTYQGTEESSQEEGKEKTNAEDDDASIWSIQVNASTKDDQENDDSEQEGLLEEEYNDDDGDEYYYEEEEEEVDELCEAVSKISMAGGEKKPMAKFAGKHTRFCYNSEDEIEGEEEEVGSCCKSNESPVMRLKGLPTPKGKHLRFPDE</sequence>
<accession>A0ACC0CGL6</accession>
<dbReference type="Proteomes" id="UP001060085">
    <property type="component" value="Linkage Group LG01"/>
</dbReference>
<organism evidence="1 2">
    <name type="scientific">Catharanthus roseus</name>
    <name type="common">Madagascar periwinkle</name>
    <name type="synonym">Vinca rosea</name>
    <dbReference type="NCBI Taxonomy" id="4058"/>
    <lineage>
        <taxon>Eukaryota</taxon>
        <taxon>Viridiplantae</taxon>
        <taxon>Streptophyta</taxon>
        <taxon>Embryophyta</taxon>
        <taxon>Tracheophyta</taxon>
        <taxon>Spermatophyta</taxon>
        <taxon>Magnoliopsida</taxon>
        <taxon>eudicotyledons</taxon>
        <taxon>Gunneridae</taxon>
        <taxon>Pentapetalae</taxon>
        <taxon>asterids</taxon>
        <taxon>lamiids</taxon>
        <taxon>Gentianales</taxon>
        <taxon>Apocynaceae</taxon>
        <taxon>Rauvolfioideae</taxon>
        <taxon>Vinceae</taxon>
        <taxon>Catharanthinae</taxon>
        <taxon>Catharanthus</taxon>
    </lineage>
</organism>
<proteinExistence type="predicted"/>
<protein>
    <submittedName>
        <fullName evidence="1">Uncharacterized protein</fullName>
    </submittedName>
</protein>
<dbReference type="EMBL" id="CM044701">
    <property type="protein sequence ID" value="KAI5684080.1"/>
    <property type="molecule type" value="Genomic_DNA"/>
</dbReference>
<keyword evidence="2" id="KW-1185">Reference proteome</keyword>
<name>A0ACC0CGL6_CATRO</name>
<comment type="caution">
    <text evidence="1">The sequence shown here is derived from an EMBL/GenBank/DDBJ whole genome shotgun (WGS) entry which is preliminary data.</text>
</comment>
<reference evidence="2" key="1">
    <citation type="journal article" date="2023" name="Nat. Plants">
        <title>Single-cell RNA sequencing provides a high-resolution roadmap for understanding the multicellular compartmentation of specialized metabolism.</title>
        <authorList>
            <person name="Sun S."/>
            <person name="Shen X."/>
            <person name="Li Y."/>
            <person name="Li Y."/>
            <person name="Wang S."/>
            <person name="Li R."/>
            <person name="Zhang H."/>
            <person name="Shen G."/>
            <person name="Guo B."/>
            <person name="Wei J."/>
            <person name="Xu J."/>
            <person name="St-Pierre B."/>
            <person name="Chen S."/>
            <person name="Sun C."/>
        </authorList>
    </citation>
    <scope>NUCLEOTIDE SEQUENCE [LARGE SCALE GENOMIC DNA]</scope>
</reference>
<gene>
    <name evidence="1" type="ORF">M9H77_05308</name>
</gene>
<evidence type="ECO:0000313" key="1">
    <source>
        <dbReference type="EMBL" id="KAI5684080.1"/>
    </source>
</evidence>
<evidence type="ECO:0000313" key="2">
    <source>
        <dbReference type="Proteomes" id="UP001060085"/>
    </source>
</evidence>